<feature type="domain" description="AAA+ ATPase" evidence="4">
    <location>
        <begin position="227"/>
        <end position="359"/>
    </location>
</feature>
<evidence type="ECO:0000259" key="4">
    <source>
        <dbReference type="SMART" id="SM00382"/>
    </source>
</evidence>
<dbReference type="GO" id="GO:0005524">
    <property type="term" value="F:ATP binding"/>
    <property type="evidence" value="ECO:0007669"/>
    <property type="project" value="UniProtKB-KW"/>
</dbReference>
<evidence type="ECO:0000256" key="1">
    <source>
        <dbReference type="ARBA" id="ARBA00006914"/>
    </source>
</evidence>
<keyword evidence="3" id="KW-0067">ATP-binding</keyword>
<evidence type="ECO:0000313" key="6">
    <source>
        <dbReference type="Proteomes" id="UP000242957"/>
    </source>
</evidence>
<reference evidence="6" key="1">
    <citation type="submission" date="2016-10" db="EMBL/GenBank/DDBJ databases">
        <authorList>
            <person name="Varghese N."/>
            <person name="Submissions S."/>
        </authorList>
    </citation>
    <scope>NUCLEOTIDE SEQUENCE [LARGE SCALE GENOMIC DNA]</scope>
    <source>
        <strain evidence="6">JCM 21621</strain>
    </source>
</reference>
<proteinExistence type="inferred from homology"/>
<sequence>MGKPISNVYRGLDFLRALIRARLAGDTAADLALELYEDGSELANFIAERAPAFAEYTVLLLALAPHVRPALLDNEIRAALAREGDFPEIGGVRDEASRTFLPTGETAAFLLAGDDLDVRFDVQELFSPEHWFAREGILRLEEARDGAPILSGRIVMARDWVERLTLGTAQAPAFGAGFPARRIGTALGWDDLILETEVQQRIAELEHWVRHHRTLMHDWGMAGRLRPGYRVLFHGPPGTGKTLTATLLGKATGREVYRVDLSSVVSKYIGETEKNLAALFDQARNREWILFFDEADALFGKRTSVKDAHDRYANQEISYLLQRVEEFDGLVILASNFRANIDDAFLRRFNAIIRFPFPSEDERRAIWNRTLPAQKDRECLAAQLARFELSGGNIVNIVQFAALAAISAGRNAIRLEEALLGIQREFEKEGKVFRNLLEDAGG</sequence>
<dbReference type="Pfam" id="PF00004">
    <property type="entry name" value="AAA"/>
    <property type="match status" value="1"/>
</dbReference>
<gene>
    <name evidence="5" type="ORF">SAMN05216193_10239</name>
</gene>
<keyword evidence="6" id="KW-1185">Reference proteome</keyword>
<dbReference type="CDD" id="cd19481">
    <property type="entry name" value="RecA-like_protease"/>
    <property type="match status" value="1"/>
</dbReference>
<accession>A0A1H0A0T1</accession>
<dbReference type="SMART" id="SM00382">
    <property type="entry name" value="AAA"/>
    <property type="match status" value="1"/>
</dbReference>
<dbReference type="InterPro" id="IPR003959">
    <property type="entry name" value="ATPase_AAA_core"/>
</dbReference>
<dbReference type="InterPro" id="IPR050221">
    <property type="entry name" value="26S_Proteasome_ATPase"/>
</dbReference>
<dbReference type="InterPro" id="IPR003593">
    <property type="entry name" value="AAA+_ATPase"/>
</dbReference>
<protein>
    <submittedName>
        <fullName evidence="5">ATPase family associated with various cellular activities (AAA)</fullName>
    </submittedName>
</protein>
<dbReference type="OrthoDB" id="9809379at2"/>
<dbReference type="RefSeq" id="WP_084309819.1">
    <property type="nucleotide sequence ID" value="NZ_FNIJ01000002.1"/>
</dbReference>
<dbReference type="SUPFAM" id="SSF52540">
    <property type="entry name" value="P-loop containing nucleoside triphosphate hydrolases"/>
    <property type="match status" value="1"/>
</dbReference>
<dbReference type="PANTHER" id="PTHR23073">
    <property type="entry name" value="26S PROTEASOME REGULATORY SUBUNIT"/>
    <property type="match status" value="1"/>
</dbReference>
<evidence type="ECO:0000256" key="3">
    <source>
        <dbReference type="ARBA" id="ARBA00022840"/>
    </source>
</evidence>
<dbReference type="STRING" id="198616.SAMN05216193_10239"/>
<dbReference type="Proteomes" id="UP000242957">
    <property type="component" value="Unassembled WGS sequence"/>
</dbReference>
<organism evidence="5 6">
    <name type="scientific">Pseudomonas jinjuensis</name>
    <dbReference type="NCBI Taxonomy" id="198616"/>
    <lineage>
        <taxon>Bacteria</taxon>
        <taxon>Pseudomonadati</taxon>
        <taxon>Pseudomonadota</taxon>
        <taxon>Gammaproteobacteria</taxon>
        <taxon>Pseudomonadales</taxon>
        <taxon>Pseudomonadaceae</taxon>
        <taxon>Pseudomonas</taxon>
    </lineage>
</organism>
<keyword evidence="2" id="KW-0547">Nucleotide-binding</keyword>
<dbReference type="InterPro" id="IPR027417">
    <property type="entry name" value="P-loop_NTPase"/>
</dbReference>
<comment type="similarity">
    <text evidence="1">Belongs to the AAA ATPase family.</text>
</comment>
<name>A0A1H0A0T1_9PSED</name>
<evidence type="ECO:0000313" key="5">
    <source>
        <dbReference type="EMBL" id="SDN26904.1"/>
    </source>
</evidence>
<dbReference type="Gene3D" id="3.40.50.300">
    <property type="entry name" value="P-loop containing nucleotide triphosphate hydrolases"/>
    <property type="match status" value="1"/>
</dbReference>
<dbReference type="EMBL" id="FNIJ01000002">
    <property type="protein sequence ID" value="SDN26904.1"/>
    <property type="molecule type" value="Genomic_DNA"/>
</dbReference>
<dbReference type="GO" id="GO:0016887">
    <property type="term" value="F:ATP hydrolysis activity"/>
    <property type="evidence" value="ECO:0007669"/>
    <property type="project" value="InterPro"/>
</dbReference>
<dbReference type="AlphaFoldDB" id="A0A1H0A0T1"/>
<evidence type="ECO:0000256" key="2">
    <source>
        <dbReference type="ARBA" id="ARBA00022741"/>
    </source>
</evidence>